<name>A0A9N8DMY3_9STRA</name>
<dbReference type="AlphaFoldDB" id="A0A9N8DMY3"/>
<evidence type="ECO:0000259" key="2">
    <source>
        <dbReference type="Pfam" id="PF03407"/>
    </source>
</evidence>
<evidence type="ECO:0000313" key="3">
    <source>
        <dbReference type="EMBL" id="CAB9502714.1"/>
    </source>
</evidence>
<keyword evidence="4" id="KW-1185">Reference proteome</keyword>
<feature type="domain" description="Nucleotide-diphospho-sugar transferase" evidence="2">
    <location>
        <begin position="196"/>
        <end position="304"/>
    </location>
</feature>
<feature type="transmembrane region" description="Helical" evidence="1">
    <location>
        <begin position="21"/>
        <end position="39"/>
    </location>
</feature>
<keyword evidence="1" id="KW-0472">Membrane</keyword>
<organism evidence="3 4">
    <name type="scientific">Seminavis robusta</name>
    <dbReference type="NCBI Taxonomy" id="568900"/>
    <lineage>
        <taxon>Eukaryota</taxon>
        <taxon>Sar</taxon>
        <taxon>Stramenopiles</taxon>
        <taxon>Ochrophyta</taxon>
        <taxon>Bacillariophyta</taxon>
        <taxon>Bacillariophyceae</taxon>
        <taxon>Bacillariophycidae</taxon>
        <taxon>Naviculales</taxon>
        <taxon>Naviculaceae</taxon>
        <taxon>Seminavis</taxon>
    </lineage>
</organism>
<keyword evidence="1" id="KW-0812">Transmembrane</keyword>
<dbReference type="Pfam" id="PF03407">
    <property type="entry name" value="Nucleotid_trans"/>
    <property type="match status" value="1"/>
</dbReference>
<reference evidence="3" key="1">
    <citation type="submission" date="2020-06" db="EMBL/GenBank/DDBJ databases">
        <authorList>
            <consortium name="Plant Systems Biology data submission"/>
        </authorList>
    </citation>
    <scope>NUCLEOTIDE SEQUENCE</scope>
    <source>
        <strain evidence="3">D6</strain>
    </source>
</reference>
<proteinExistence type="predicted"/>
<evidence type="ECO:0000256" key="1">
    <source>
        <dbReference type="SAM" id="Phobius"/>
    </source>
</evidence>
<comment type="caution">
    <text evidence="3">The sequence shown here is derived from an EMBL/GenBank/DDBJ whole genome shotgun (WGS) entry which is preliminary data.</text>
</comment>
<gene>
    <name evidence="3" type="ORF">SEMRO_144_G066880.1</name>
</gene>
<dbReference type="Proteomes" id="UP001153069">
    <property type="component" value="Unassembled WGS sequence"/>
</dbReference>
<accession>A0A9N8DMY3</accession>
<evidence type="ECO:0000313" key="4">
    <source>
        <dbReference type="Proteomes" id="UP001153069"/>
    </source>
</evidence>
<dbReference type="InterPro" id="IPR005069">
    <property type="entry name" value="Nucl-diP-sugar_transferase"/>
</dbReference>
<dbReference type="OrthoDB" id="48963at2759"/>
<sequence length="592" mass="67997">MSMQGPTTTKLESSLRCRYTAAWVLFFLLSFIIFVEFRFNLDHTGVLKSYYGDNDQRERNVIVINTNINSSEKKQKISPSNTVVEVPLFDLSSVPDLQCGMNYSDFVSLSSTWTQSWKQQQQQRGDKNNPLPLAWTVSGGEKYSVYLPMLLGRWKRLGMHPVMVMALDPYTANLVCGGMNSNNQFFFFAIQWDQPKESYSRVADVKFELPAMLIDQGIPSFFVEPDIFCRRNPIPTFVQELAANSSDDKVLQYNPQNASNTPFDLIHLGHIKPNWYPNIGAYYVQPNPHVATFFRNTRTILRHSKNGGRFSPVLPDNNNKPARKPPFFDQFVYYLCLPERSYERGTRLAEHLYQPGTTKDWVDDCHRNVTTFRYKAISNEIMSYAPVITDNTHCIHPLMGRPGMPFTAKKHGIHIFRMKYQIAALMALAVHSNRTVILPRNVRQQDGHAVQLPQLMSIVSMEESLGGGLQYRFDVPKPLLDSYGMVMKQHHAVYMAQDNHSFQDSLQAIQAHRHVPVVSVDKSCLLVKDEDKDQQQQPNTNSVSHKEVLSVMDKIRWCIGIRDIQFHEAQQGVHGKYCEKWYVVNAKGVNWE</sequence>
<keyword evidence="1" id="KW-1133">Transmembrane helix</keyword>
<dbReference type="EMBL" id="CAICTM010000143">
    <property type="protein sequence ID" value="CAB9502714.1"/>
    <property type="molecule type" value="Genomic_DNA"/>
</dbReference>
<protein>
    <recommendedName>
        <fullName evidence="2">Nucleotide-diphospho-sugar transferase domain-containing protein</fullName>
    </recommendedName>
</protein>